<name>A0A6A3B881_HIBSY</name>
<reference evidence="2" key="1">
    <citation type="submission" date="2019-09" db="EMBL/GenBank/DDBJ databases">
        <title>Draft genome information of white flower Hibiscus syriacus.</title>
        <authorList>
            <person name="Kim Y.-M."/>
        </authorList>
    </citation>
    <scope>NUCLEOTIDE SEQUENCE [LARGE SCALE GENOMIC DNA]</scope>
    <source>
        <strain evidence="2">YM2019G1</strain>
    </source>
</reference>
<proteinExistence type="predicted"/>
<evidence type="ECO:0000313" key="2">
    <source>
        <dbReference type="EMBL" id="KAE8713384.1"/>
    </source>
</evidence>
<comment type="caution">
    <text evidence="2">The sequence shown here is derived from an EMBL/GenBank/DDBJ whole genome shotgun (WGS) entry which is preliminary data.</text>
</comment>
<feature type="transmembrane region" description="Helical" evidence="1">
    <location>
        <begin position="36"/>
        <end position="58"/>
    </location>
</feature>
<keyword evidence="1" id="KW-0812">Transmembrane</keyword>
<evidence type="ECO:0000313" key="3">
    <source>
        <dbReference type="Proteomes" id="UP000436088"/>
    </source>
</evidence>
<feature type="transmembrane region" description="Helical" evidence="1">
    <location>
        <begin position="12"/>
        <end position="30"/>
    </location>
</feature>
<organism evidence="2 3">
    <name type="scientific">Hibiscus syriacus</name>
    <name type="common">Rose of Sharon</name>
    <dbReference type="NCBI Taxonomy" id="106335"/>
    <lineage>
        <taxon>Eukaryota</taxon>
        <taxon>Viridiplantae</taxon>
        <taxon>Streptophyta</taxon>
        <taxon>Embryophyta</taxon>
        <taxon>Tracheophyta</taxon>
        <taxon>Spermatophyta</taxon>
        <taxon>Magnoliopsida</taxon>
        <taxon>eudicotyledons</taxon>
        <taxon>Gunneridae</taxon>
        <taxon>Pentapetalae</taxon>
        <taxon>rosids</taxon>
        <taxon>malvids</taxon>
        <taxon>Malvales</taxon>
        <taxon>Malvaceae</taxon>
        <taxon>Malvoideae</taxon>
        <taxon>Hibiscus</taxon>
    </lineage>
</organism>
<dbReference type="Proteomes" id="UP000436088">
    <property type="component" value="Unassembled WGS sequence"/>
</dbReference>
<keyword evidence="1" id="KW-1133">Transmembrane helix</keyword>
<keyword evidence="1" id="KW-0472">Membrane</keyword>
<keyword evidence="3" id="KW-1185">Reference proteome</keyword>
<sequence length="291" mass="32485">MNISASAAVSNVVLTSFYLSSHLNVLGYGVQRSPLGILSCMGAISGVIIGLWGPAITLRDSIMYGRDIGMGDPLGSCLEMNDSILHNGSRIYYRVGASGGFHIPLSVMPLKSDGSLCIIEALCNRSQDCAYFVSKTGGLSGWCNYEHNRQYSLDLLQEPFREQEQDSSVQTHHYFSGLPCQAMFHSPLIEETKDTQLEDYDSRFLNWEKTMPYYKNWVASHFSTRGSMEQQMTSSMVDDGAPSGSVCPMVFWGFTVPKFVNESWFPIQLRYSCVQVTLLIYNSFVKIILGY</sequence>
<accession>A0A6A3B881</accession>
<dbReference type="AlphaFoldDB" id="A0A6A3B881"/>
<dbReference type="EMBL" id="VEPZ02000878">
    <property type="protein sequence ID" value="KAE8713384.1"/>
    <property type="molecule type" value="Genomic_DNA"/>
</dbReference>
<gene>
    <name evidence="2" type="ORF">F3Y22_tig00110210pilonHSYRG00012</name>
</gene>
<evidence type="ECO:0000256" key="1">
    <source>
        <dbReference type="SAM" id="Phobius"/>
    </source>
</evidence>
<protein>
    <submittedName>
        <fullName evidence="2">Uncharacterized protein</fullName>
    </submittedName>
</protein>